<protein>
    <submittedName>
        <fullName evidence="2">Beta-lactamase-like protein</fullName>
    </submittedName>
</protein>
<dbReference type="InterPro" id="IPR036866">
    <property type="entry name" value="RibonucZ/Hydroxyglut_hydro"/>
</dbReference>
<feature type="domain" description="Metallo-beta-lactamase" evidence="1">
    <location>
        <begin position="55"/>
        <end position="235"/>
    </location>
</feature>
<dbReference type="Pfam" id="PF12706">
    <property type="entry name" value="Lactamase_B_2"/>
    <property type="match status" value="1"/>
</dbReference>
<sequence length="270" mass="30045">MTLKVTILGSGSSGGVPRIGGHWGACDPNEPKNRRRRCSILLERWEDDPAKKTVVLVDTSPDMREQLLDTGVEWLDGVLYTHEHADQAHGIDDLRMVAINRRRRVDVYMDGPTSEVLTSRFGYCFQSPEGSSYPPILRGHLIKVGKPVTIEGEGGPITALPFDQDHGAIRSLGFRIGPFAYSSDLVDLPEESFEILEGVSCWVVDALRYTPHPTHSNVETAVGWLKRLAVPHGVLTNLHVDLDYQTLKRELPEGIEPAYDGMVLEFKDYG</sequence>
<dbReference type="PANTHER" id="PTHR42663">
    <property type="entry name" value="HYDROLASE C777.06C-RELATED-RELATED"/>
    <property type="match status" value="1"/>
</dbReference>
<evidence type="ECO:0000259" key="1">
    <source>
        <dbReference type="Pfam" id="PF12706"/>
    </source>
</evidence>
<dbReference type="InterPro" id="IPR001279">
    <property type="entry name" value="Metallo-B-lactamas"/>
</dbReference>
<organism evidence="2 3">
    <name type="scientific">Tepidicaulis marinus</name>
    <dbReference type="NCBI Taxonomy" id="1333998"/>
    <lineage>
        <taxon>Bacteria</taxon>
        <taxon>Pseudomonadati</taxon>
        <taxon>Pseudomonadota</taxon>
        <taxon>Alphaproteobacteria</taxon>
        <taxon>Hyphomicrobiales</taxon>
        <taxon>Parvibaculaceae</taxon>
        <taxon>Tepidicaulis</taxon>
    </lineage>
</organism>
<dbReference type="EMBL" id="BBIO01000027">
    <property type="protein sequence ID" value="GAK46751.1"/>
    <property type="molecule type" value="Genomic_DNA"/>
</dbReference>
<dbReference type="STRING" id="1333998.M2A_3250"/>
<proteinExistence type="predicted"/>
<keyword evidence="3" id="KW-1185">Reference proteome</keyword>
<name>A0A081BFD3_9HYPH</name>
<reference evidence="2 3" key="1">
    <citation type="submission" date="2014-07" db="EMBL/GenBank/DDBJ databases">
        <title>Tepidicaulis marinum gen. nov., sp. nov., a novel marine bacterium denitrifying nitrate to nitrous oxide strictly under microaerobic conditions.</title>
        <authorList>
            <person name="Takeuchi M."/>
            <person name="Yamagishi T."/>
            <person name="Kamagata Y."/>
            <person name="Oshima K."/>
            <person name="Hattori M."/>
            <person name="Katayama T."/>
            <person name="Hanada S."/>
            <person name="Tamaki H."/>
            <person name="Marumo K."/>
            <person name="Maeda H."/>
            <person name="Nedachi M."/>
            <person name="Iwasaki W."/>
            <person name="Suwa Y."/>
            <person name="Sakata S."/>
        </authorList>
    </citation>
    <scope>NUCLEOTIDE SEQUENCE [LARGE SCALE GENOMIC DNA]</scope>
    <source>
        <strain evidence="2 3">MA2</strain>
    </source>
</reference>
<gene>
    <name evidence="2" type="ORF">M2A_3250</name>
</gene>
<dbReference type="Gene3D" id="3.60.15.10">
    <property type="entry name" value="Ribonuclease Z/Hydroxyacylglutathione hydrolase-like"/>
    <property type="match status" value="1"/>
</dbReference>
<dbReference type="AlphaFoldDB" id="A0A081BFD3"/>
<evidence type="ECO:0000313" key="2">
    <source>
        <dbReference type="EMBL" id="GAK46751.1"/>
    </source>
</evidence>
<dbReference type="eggNOG" id="COG1235">
    <property type="taxonomic scope" value="Bacteria"/>
</dbReference>
<dbReference type="CDD" id="cd16279">
    <property type="entry name" value="metallo-hydrolase-like_MBL-fold"/>
    <property type="match status" value="1"/>
</dbReference>
<dbReference type="PANTHER" id="PTHR42663:SF6">
    <property type="entry name" value="HYDROLASE C777.06C-RELATED"/>
    <property type="match status" value="1"/>
</dbReference>
<dbReference type="RefSeq" id="WP_045449686.1">
    <property type="nucleotide sequence ID" value="NZ_BBIO01000027.1"/>
</dbReference>
<dbReference type="SUPFAM" id="SSF56281">
    <property type="entry name" value="Metallo-hydrolase/oxidoreductase"/>
    <property type="match status" value="1"/>
</dbReference>
<evidence type="ECO:0000313" key="3">
    <source>
        <dbReference type="Proteomes" id="UP000028702"/>
    </source>
</evidence>
<comment type="caution">
    <text evidence="2">The sequence shown here is derived from an EMBL/GenBank/DDBJ whole genome shotgun (WGS) entry which is preliminary data.</text>
</comment>
<accession>A0A081BFD3</accession>
<dbReference type="Proteomes" id="UP000028702">
    <property type="component" value="Unassembled WGS sequence"/>
</dbReference>